<comment type="caution">
    <text evidence="1">The sequence shown here is derived from an EMBL/GenBank/DDBJ whole genome shotgun (WGS) entry which is preliminary data.</text>
</comment>
<organism evidence="1 2">
    <name type="scientific">Hoeflea alexandrii</name>
    <dbReference type="NCBI Taxonomy" id="288436"/>
    <lineage>
        <taxon>Bacteria</taxon>
        <taxon>Pseudomonadati</taxon>
        <taxon>Pseudomonadota</taxon>
        <taxon>Alphaproteobacteria</taxon>
        <taxon>Hyphomicrobiales</taxon>
        <taxon>Rhizobiaceae</taxon>
        <taxon>Hoeflea</taxon>
    </lineage>
</organism>
<dbReference type="EMBL" id="JAAAML010000001">
    <property type="protein sequence ID" value="MCO6408182.1"/>
    <property type="molecule type" value="Genomic_DNA"/>
</dbReference>
<keyword evidence="2" id="KW-1185">Reference proteome</keyword>
<dbReference type="RefSeq" id="WP_252915370.1">
    <property type="nucleotide sequence ID" value="NZ_JAAAML010000001.1"/>
</dbReference>
<dbReference type="InterPro" id="IPR037079">
    <property type="entry name" value="AF2212/PG0164-like_sf"/>
</dbReference>
<dbReference type="Pfam" id="PF08922">
    <property type="entry name" value="DUF1905"/>
    <property type="match status" value="1"/>
</dbReference>
<evidence type="ECO:0000313" key="2">
    <source>
        <dbReference type="Proteomes" id="UP001320715"/>
    </source>
</evidence>
<evidence type="ECO:0000313" key="1">
    <source>
        <dbReference type="EMBL" id="MCO6408182.1"/>
    </source>
</evidence>
<dbReference type="InterPro" id="IPR015018">
    <property type="entry name" value="DUF1905"/>
</dbReference>
<gene>
    <name evidence="1" type="ORF">GTW23_08360</name>
</gene>
<name>A0ABT1CPP4_9HYPH</name>
<dbReference type="SUPFAM" id="SSF141694">
    <property type="entry name" value="AF2212/PG0164-like"/>
    <property type="match status" value="1"/>
</dbReference>
<dbReference type="Proteomes" id="UP001320715">
    <property type="component" value="Unassembled WGS sequence"/>
</dbReference>
<protein>
    <submittedName>
        <fullName evidence="1">DUF1905 domain-containing protein</fullName>
    </submittedName>
</protein>
<reference evidence="1 2" key="1">
    <citation type="submission" date="2020-01" db="EMBL/GenBank/DDBJ databases">
        <title>Genomes of bacteria type strains.</title>
        <authorList>
            <person name="Chen J."/>
            <person name="Zhu S."/>
            <person name="Yang J."/>
        </authorList>
    </citation>
    <scope>NUCLEOTIDE SEQUENCE [LARGE SCALE GENOMIC DNA]</scope>
    <source>
        <strain evidence="1 2">DSM 16655</strain>
    </source>
</reference>
<dbReference type="Gene3D" id="2.40.30.100">
    <property type="entry name" value="AF2212/PG0164-like"/>
    <property type="match status" value="1"/>
</dbReference>
<accession>A0ABT1CPP4</accession>
<proteinExistence type="predicted"/>
<sequence>MDTEQTFAFDAELWLHSATKASWHFVTVPAEISRRIRFLAGRTNGFGSIRVRACIGESRWATSLFPDKATGCYFLPLKAEVRRARAITTGDRVSVELMMG</sequence>